<dbReference type="SUPFAM" id="SSF56228">
    <property type="entry name" value="Aldehyde ferredoxin oxidoreductase, N-terminal domain"/>
    <property type="match status" value="1"/>
</dbReference>
<dbReference type="PANTHER" id="PTHR30038">
    <property type="entry name" value="ALDEHYDE FERREDOXIN OXIDOREDUCTASE"/>
    <property type="match status" value="1"/>
</dbReference>
<protein>
    <submittedName>
        <fullName evidence="10">Aldehyde:ferredoxin oxidoreductase</fullName>
    </submittedName>
</protein>
<keyword evidence="4" id="KW-0479">Metal-binding</keyword>
<organism evidence="10">
    <name type="scientific">Thermodesulforhabdus norvegica</name>
    <dbReference type="NCBI Taxonomy" id="39841"/>
    <lineage>
        <taxon>Bacteria</taxon>
        <taxon>Pseudomonadati</taxon>
        <taxon>Thermodesulfobacteriota</taxon>
        <taxon>Syntrophobacteria</taxon>
        <taxon>Syntrophobacterales</taxon>
        <taxon>Thermodesulforhabdaceae</taxon>
        <taxon>Thermodesulforhabdus</taxon>
    </lineage>
</organism>
<accession>A0A7C0WTW3</accession>
<dbReference type="InterPro" id="IPR013984">
    <property type="entry name" value="Ald_Fedxn_OxRdtase_dom2"/>
</dbReference>
<evidence type="ECO:0000256" key="1">
    <source>
        <dbReference type="ARBA" id="ARBA00001966"/>
    </source>
</evidence>
<dbReference type="Pfam" id="PF02730">
    <property type="entry name" value="AFOR_N"/>
    <property type="match status" value="1"/>
</dbReference>
<evidence type="ECO:0000313" key="10">
    <source>
        <dbReference type="EMBL" id="HDL90143.1"/>
    </source>
</evidence>
<reference evidence="10" key="1">
    <citation type="journal article" date="2020" name="mSystems">
        <title>Genome- and Community-Level Interaction Insights into Carbon Utilization and Element Cycling Functions of Hydrothermarchaeota in Hydrothermal Sediment.</title>
        <authorList>
            <person name="Zhou Z."/>
            <person name="Liu Y."/>
            <person name="Xu W."/>
            <person name="Pan J."/>
            <person name="Luo Z.H."/>
            <person name="Li M."/>
        </authorList>
    </citation>
    <scope>NUCLEOTIDE SEQUENCE [LARGE SCALE GENOMIC DNA]</scope>
    <source>
        <strain evidence="10">HyVt-19</strain>
    </source>
</reference>
<sequence length="586" mass="65200">MKGFFKQCLVINVGDRTWDIESIDDRDLAKTLGGKGLASRLLLQKNPAGVDPLSPDNHLIFALGPATDTLIWGNSRYGIYTRSPLTGFFGESYAGGRAAACMSKTGFDAFVIHGVADKPVWLEISDNGVKFHDASDLWGLDTYRTQDEVKKRLDASDVGIVVIGPAGENLVHFAVVENDYWRSAGRCGMGAVLGSKKVKAIAFYGSKKRPVADSEGIRAYASKTLKAYKEHPAVKAYHDYGTPMMVALLNNAGGFPTRYWASGRYEKWRNISAEVMVDRCKVRPRACRTCFMACGKYLEVTEGRHKGLVIEGPEYETIYSFGGLCMIDSIEEIAYLNDICDRLGLDTITAGNLAAFTIEASRRGKIKEKFDYGDVDSVARLLEDIAYRRKIGDILAKGIKVAASEWGLESLAVHVKGLEPAGYDPRALKGMGLAYAVSDRGACHLRSTFYKAELSGMIDPEQIEGKAELFVDFEDRCTLFDCLILCRFFRDLYPWEELTTIVELTTGQALEKSELQTIASNVTDQCRWFNLREGLTPEDDTLPERFFKDSLEDGKTITSDELSRMIKEYYRLRGWDERGVPAVLSP</sequence>
<keyword evidence="7" id="KW-0411">Iron-sulfur</keyword>
<evidence type="ECO:0000256" key="6">
    <source>
        <dbReference type="ARBA" id="ARBA00023004"/>
    </source>
</evidence>
<dbReference type="Gene3D" id="1.10.569.10">
    <property type="entry name" value="Aldehyde Ferredoxin Oxidoreductase Protein, subunit A, domain 2"/>
    <property type="match status" value="1"/>
</dbReference>
<gene>
    <name evidence="10" type="ORF">ENG14_04500</name>
</gene>
<dbReference type="SUPFAM" id="SSF48310">
    <property type="entry name" value="Aldehyde ferredoxin oxidoreductase, C-terminal domains"/>
    <property type="match status" value="1"/>
</dbReference>
<proteinExistence type="inferred from homology"/>
<dbReference type="PANTHER" id="PTHR30038:SF9">
    <property type="entry name" value="ALDEHYDE FERREDOXIN OXIDOREDUCTASE"/>
    <property type="match status" value="1"/>
</dbReference>
<dbReference type="InterPro" id="IPR001203">
    <property type="entry name" value="OxRdtase_Ald_Fedxn_C"/>
</dbReference>
<evidence type="ECO:0000256" key="8">
    <source>
        <dbReference type="ARBA" id="ARBA00049934"/>
    </source>
</evidence>
<dbReference type="InterPro" id="IPR036021">
    <property type="entry name" value="Tungsten_al_ferr_oxy-like_C"/>
</dbReference>
<comment type="cofactor">
    <cofactor evidence="8">
        <name>tungstopterin</name>
        <dbReference type="ChEBI" id="CHEBI:30402"/>
    </cofactor>
</comment>
<dbReference type="GO" id="GO:0009055">
    <property type="term" value="F:electron transfer activity"/>
    <property type="evidence" value="ECO:0007669"/>
    <property type="project" value="InterPro"/>
</dbReference>
<dbReference type="Gene3D" id="1.10.599.10">
    <property type="entry name" value="Aldehyde Ferredoxin Oxidoreductase Protein, subunit A, domain 3"/>
    <property type="match status" value="1"/>
</dbReference>
<comment type="cofactor">
    <cofactor evidence="1">
        <name>[4Fe-4S] cluster</name>
        <dbReference type="ChEBI" id="CHEBI:49883"/>
    </cofactor>
</comment>
<dbReference type="Gene3D" id="3.60.9.10">
    <property type="entry name" value="Aldehyde ferredoxin oxidoreductase, N-terminal domain"/>
    <property type="match status" value="1"/>
</dbReference>
<dbReference type="GO" id="GO:0046872">
    <property type="term" value="F:metal ion binding"/>
    <property type="evidence" value="ECO:0007669"/>
    <property type="project" value="UniProtKB-KW"/>
</dbReference>
<feature type="domain" description="Aldehyde ferredoxin oxidoreductase N-terminal" evidence="9">
    <location>
        <begin position="5"/>
        <end position="207"/>
    </location>
</feature>
<evidence type="ECO:0000256" key="3">
    <source>
        <dbReference type="ARBA" id="ARBA00022485"/>
    </source>
</evidence>
<evidence type="ECO:0000256" key="7">
    <source>
        <dbReference type="ARBA" id="ARBA00023014"/>
    </source>
</evidence>
<dbReference type="InterPro" id="IPR051919">
    <property type="entry name" value="W-dependent_AOR"/>
</dbReference>
<dbReference type="Proteomes" id="UP000886355">
    <property type="component" value="Unassembled WGS sequence"/>
</dbReference>
<keyword evidence="3" id="KW-0004">4Fe-4S</keyword>
<dbReference type="GO" id="GO:0016625">
    <property type="term" value="F:oxidoreductase activity, acting on the aldehyde or oxo group of donors, iron-sulfur protein as acceptor"/>
    <property type="evidence" value="ECO:0007669"/>
    <property type="project" value="InterPro"/>
</dbReference>
<comment type="caution">
    <text evidence="10">The sequence shown here is derived from an EMBL/GenBank/DDBJ whole genome shotgun (WGS) entry which is preliminary data.</text>
</comment>
<evidence type="ECO:0000259" key="9">
    <source>
        <dbReference type="SMART" id="SM00790"/>
    </source>
</evidence>
<name>A0A7C0WTW3_9BACT</name>
<evidence type="ECO:0000256" key="5">
    <source>
        <dbReference type="ARBA" id="ARBA00023002"/>
    </source>
</evidence>
<dbReference type="InterPro" id="IPR036503">
    <property type="entry name" value="Ald_Fedxn_OxRdtase_N_sf"/>
</dbReference>
<dbReference type="InterPro" id="IPR013983">
    <property type="entry name" value="Ald_Fedxn_OxRdtase_N"/>
</dbReference>
<keyword evidence="5" id="KW-0560">Oxidoreductase</keyword>
<evidence type="ECO:0000256" key="4">
    <source>
        <dbReference type="ARBA" id="ARBA00022723"/>
    </source>
</evidence>
<dbReference type="AlphaFoldDB" id="A0A7C0WTW3"/>
<dbReference type="InterPro" id="IPR013985">
    <property type="entry name" value="Ald_Fedxn_OxRdtase_dom3"/>
</dbReference>
<keyword evidence="6" id="KW-0408">Iron</keyword>
<dbReference type="SMART" id="SM00790">
    <property type="entry name" value="AFOR_N"/>
    <property type="match status" value="1"/>
</dbReference>
<evidence type="ECO:0000256" key="2">
    <source>
        <dbReference type="ARBA" id="ARBA00011032"/>
    </source>
</evidence>
<dbReference type="Pfam" id="PF01314">
    <property type="entry name" value="AFOR_C"/>
    <property type="match status" value="1"/>
</dbReference>
<comment type="similarity">
    <text evidence="2">Belongs to the AOR/FOR family.</text>
</comment>
<dbReference type="GO" id="GO:0051539">
    <property type="term" value="F:4 iron, 4 sulfur cluster binding"/>
    <property type="evidence" value="ECO:0007669"/>
    <property type="project" value="UniProtKB-KW"/>
</dbReference>
<dbReference type="EMBL" id="DQZW01000212">
    <property type="protein sequence ID" value="HDL90143.1"/>
    <property type="molecule type" value="Genomic_DNA"/>
</dbReference>